<feature type="chain" id="PRO_5039218783" evidence="1">
    <location>
        <begin position="23"/>
        <end position="571"/>
    </location>
</feature>
<evidence type="ECO:0000256" key="1">
    <source>
        <dbReference type="SAM" id="SignalP"/>
    </source>
</evidence>
<comment type="caution">
    <text evidence="2">The sequence shown here is derived from an EMBL/GenBank/DDBJ whole genome shotgun (WGS) entry which is preliminary data.</text>
</comment>
<evidence type="ECO:0000313" key="3">
    <source>
        <dbReference type="Proteomes" id="UP000823637"/>
    </source>
</evidence>
<evidence type="ECO:0000313" key="2">
    <source>
        <dbReference type="EMBL" id="MBO8446426.1"/>
    </source>
</evidence>
<dbReference type="GO" id="GO:0019867">
    <property type="term" value="C:outer membrane"/>
    <property type="evidence" value="ECO:0007669"/>
    <property type="project" value="InterPro"/>
</dbReference>
<protein>
    <submittedName>
        <fullName evidence="2">SusF/SusE family outer membrane protein</fullName>
    </submittedName>
</protein>
<feature type="signal peptide" evidence="1">
    <location>
        <begin position="1"/>
        <end position="22"/>
    </location>
</feature>
<gene>
    <name evidence="2" type="ORF">IAC32_01575</name>
</gene>
<proteinExistence type="predicted"/>
<dbReference type="EMBL" id="JADIMR010000022">
    <property type="protein sequence ID" value="MBO8446426.1"/>
    <property type="molecule type" value="Genomic_DNA"/>
</dbReference>
<reference evidence="2" key="2">
    <citation type="journal article" date="2021" name="PeerJ">
        <title>Extensive microbial diversity within the chicken gut microbiome revealed by metagenomics and culture.</title>
        <authorList>
            <person name="Gilroy R."/>
            <person name="Ravi A."/>
            <person name="Getino M."/>
            <person name="Pursley I."/>
            <person name="Horton D.L."/>
            <person name="Alikhan N.F."/>
            <person name="Baker D."/>
            <person name="Gharbi K."/>
            <person name="Hall N."/>
            <person name="Watson M."/>
            <person name="Adriaenssens E.M."/>
            <person name="Foster-Nyarko E."/>
            <person name="Jarju S."/>
            <person name="Secka A."/>
            <person name="Antonio M."/>
            <person name="Oren A."/>
            <person name="Chaudhuri R.R."/>
            <person name="La Ragione R."/>
            <person name="Hildebrand F."/>
            <person name="Pallen M.J."/>
        </authorList>
    </citation>
    <scope>NUCLEOTIDE SEQUENCE</scope>
    <source>
        <strain evidence="2">D3-1215</strain>
    </source>
</reference>
<name>A0A9D9EH31_9BACT</name>
<dbReference type="SUPFAM" id="SSF81296">
    <property type="entry name" value="E set domains"/>
    <property type="match status" value="1"/>
</dbReference>
<dbReference type="Gene3D" id="2.60.40.3620">
    <property type="match status" value="4"/>
</dbReference>
<dbReference type="InterPro" id="IPR014756">
    <property type="entry name" value="Ig_E-set"/>
</dbReference>
<dbReference type="AlphaFoldDB" id="A0A9D9EH31"/>
<accession>A0A9D9EH31</accession>
<keyword evidence="1" id="KW-0732">Signal</keyword>
<sequence length="571" mass="62313">MKRIYLLATMLLFMAGFTTANAQLYMVGDATPGGWTIENSTAMQQDGDAYTWTGNLKIGDFKFLTSNSDWLPCYVATENNKNVEQGVPMELVYRTSETEQSVPDFKFYVTVAAEYTMRVTLGENPTVTLTMQSEAAPVAIPTELYIIGNAAPGGWSLDNATQMTAGENNSFTWTGTMNADSELPDFKFITSRNFNPCYCAASADEAVVFDTPTALVYNDGSGNDFKFIIPETAEYTITVSFTTDGSGNAQGSMVISKKGAAETADVPDALYIVGNVSNWDPAQGIAMSYDEASKTFSYTGDLPDGQVKFLTSNVDWNPCYVAEGALTLISTDSEYALVERTSENEGTVPDYKFYFYSGNYTVTADFSGLKPVLKVSGTTNPFNIDYTSLCITGNFNNWTPQPMNQVAENVFEYTGEFPLGDANTFKFRWAKDWWPALVATAGAKTPCTVGGDNALVYMPQEQTDYDWQFFFDGDGQETKKYTIRVDLAAMTMTATEAPTAVNETGQALLQVSTNGNNIILSNVSGEYMVCNLLGEYVYGVAEDGETVSVNVSSKGIYVVNANGTARKVMVY</sequence>
<dbReference type="Proteomes" id="UP000823637">
    <property type="component" value="Unassembled WGS sequence"/>
</dbReference>
<organism evidence="2 3">
    <name type="scientific">Candidatus Enterocola intestinipullorum</name>
    <dbReference type="NCBI Taxonomy" id="2840783"/>
    <lineage>
        <taxon>Bacteria</taxon>
        <taxon>Pseudomonadati</taxon>
        <taxon>Bacteroidota</taxon>
        <taxon>Bacteroidia</taxon>
        <taxon>Bacteroidales</taxon>
        <taxon>Candidatus Enterocola</taxon>
    </lineage>
</organism>
<reference evidence="2" key="1">
    <citation type="submission" date="2020-10" db="EMBL/GenBank/DDBJ databases">
        <authorList>
            <person name="Gilroy R."/>
        </authorList>
    </citation>
    <scope>NUCLEOTIDE SEQUENCE</scope>
    <source>
        <strain evidence="2">D3-1215</strain>
    </source>
</reference>
<dbReference type="GO" id="GO:2001070">
    <property type="term" value="F:starch binding"/>
    <property type="evidence" value="ECO:0007669"/>
    <property type="project" value="InterPro"/>
</dbReference>